<evidence type="ECO:0000313" key="1">
    <source>
        <dbReference type="EMBL" id="KAJ2807020.1"/>
    </source>
</evidence>
<protein>
    <submittedName>
        <fullName evidence="1">Uncharacterized protein</fullName>
    </submittedName>
</protein>
<comment type="caution">
    <text evidence="1">The sequence shown here is derived from an EMBL/GenBank/DDBJ whole genome shotgun (WGS) entry which is preliminary data.</text>
</comment>
<evidence type="ECO:0000313" key="2">
    <source>
        <dbReference type="Proteomes" id="UP001140087"/>
    </source>
</evidence>
<keyword evidence="2" id="KW-1185">Reference proteome</keyword>
<proteinExistence type="predicted"/>
<gene>
    <name evidence="1" type="ORF">H4R21_000641</name>
</gene>
<accession>A0ACC1LFC6</accession>
<reference evidence="1" key="1">
    <citation type="submission" date="2022-07" db="EMBL/GenBank/DDBJ databases">
        <title>Phylogenomic reconstructions and comparative analyses of Kickxellomycotina fungi.</title>
        <authorList>
            <person name="Reynolds N.K."/>
            <person name="Stajich J.E."/>
            <person name="Barry K."/>
            <person name="Grigoriev I.V."/>
            <person name="Crous P."/>
            <person name="Smith M.E."/>
        </authorList>
    </citation>
    <scope>NUCLEOTIDE SEQUENCE</scope>
    <source>
        <strain evidence="1">BCRC 34780</strain>
    </source>
</reference>
<organism evidence="1 2">
    <name type="scientific">Coemansia helicoidea</name>
    <dbReference type="NCBI Taxonomy" id="1286919"/>
    <lineage>
        <taxon>Eukaryota</taxon>
        <taxon>Fungi</taxon>
        <taxon>Fungi incertae sedis</taxon>
        <taxon>Zoopagomycota</taxon>
        <taxon>Kickxellomycotina</taxon>
        <taxon>Kickxellomycetes</taxon>
        <taxon>Kickxellales</taxon>
        <taxon>Kickxellaceae</taxon>
        <taxon>Coemansia</taxon>
    </lineage>
</organism>
<name>A0ACC1LFC6_9FUNG</name>
<dbReference type="EMBL" id="JANBUN010000092">
    <property type="protein sequence ID" value="KAJ2807020.1"/>
    <property type="molecule type" value="Genomic_DNA"/>
</dbReference>
<sequence length="429" mass="46579">MAPVGARNPLMDETKHHILCYMFTHYSFAENRISQLANPRMESCAMLRERVLAAQPSLISLGGHLDRLLESFVSNQNSRIFCALTRLHEWYTSTLPYTLQGLTLKHLRSLFSRAPCVIRPHTTLPTHAMRVVMIYHLCDPKAWDVILRAYAELYAKLHGREWEDRELFEVGVEDNLHFPPHVLEITSFCVPSFAFPKPRLLSSTATGDDSDNGTCTSESKPVTRDGSAAFSRHHSFYGSPFVRASADRRTSNPDSGKTAWSSATASVAGDGGASPELNVHRSMRAHIDRGPAFPHVGYLGGSYTNSPAATEARMHAPRIGAAMEHRTASAPWWFERNAGHSPAAAAGGPPSATATMSPGFSRTHSAGTQGIAATPQQLIQTASAPAFRLAAAPTRNLSPAGDALSAYFGSPYAESPMLFTAPPGSPNNK</sequence>
<dbReference type="Proteomes" id="UP001140087">
    <property type="component" value="Unassembled WGS sequence"/>
</dbReference>